<dbReference type="AlphaFoldDB" id="F9DUF3"/>
<keyword evidence="1" id="KW-1133">Transmembrane helix</keyword>
<evidence type="ECO:0000313" key="2">
    <source>
        <dbReference type="EMBL" id="EGQ24751.1"/>
    </source>
</evidence>
<sequence length="47" mass="5516">MRSWTIGLFAQMEDKYFNQNKAEKNGWFFSALIISGTYWTASCVFNL</sequence>
<keyword evidence="1" id="KW-0472">Membrane</keyword>
<dbReference type="EC" id="2.1.1.37" evidence="2"/>
<dbReference type="HOGENOM" id="CLU_3173377_0_0_9"/>
<reference evidence="2 3" key="1">
    <citation type="submission" date="2011-04" db="EMBL/GenBank/DDBJ databases">
        <authorList>
            <person name="Muzny D."/>
            <person name="Qin X."/>
            <person name="Deng J."/>
            <person name="Jiang H."/>
            <person name="Liu Y."/>
            <person name="Qu J."/>
            <person name="Song X.-Z."/>
            <person name="Zhang L."/>
            <person name="Thornton R."/>
            <person name="Coyle M."/>
            <person name="Francisco L."/>
            <person name="Jackson L."/>
            <person name="Javaid M."/>
            <person name="Korchina V."/>
            <person name="Kovar C."/>
            <person name="Mata R."/>
            <person name="Mathew T."/>
            <person name="Ngo R."/>
            <person name="Nguyen L."/>
            <person name="Nguyen N."/>
            <person name="Okwuonu G."/>
            <person name="Ongeri F."/>
            <person name="Pham C."/>
            <person name="Simmons D."/>
            <person name="Wilczek-Boney K."/>
            <person name="Hale W."/>
            <person name="Jakkamsetti A."/>
            <person name="Pham P."/>
            <person name="Ruth R."/>
            <person name="San Lucas F."/>
            <person name="Warren J."/>
            <person name="Zhang J."/>
            <person name="Zhao Z."/>
            <person name="Zhou C."/>
            <person name="Zhu D."/>
            <person name="Lee S."/>
            <person name="Bess C."/>
            <person name="Blankenburg K."/>
            <person name="Forbes L."/>
            <person name="Fu Q."/>
            <person name="Gubbala S."/>
            <person name="Hirani K."/>
            <person name="Jayaseelan J.C."/>
            <person name="Lara F."/>
            <person name="Munidasa M."/>
            <person name="Palculict T."/>
            <person name="Patil S."/>
            <person name="Pu L.-L."/>
            <person name="Saada N."/>
            <person name="Tang L."/>
            <person name="Weissenberger G."/>
            <person name="Zhu Y."/>
            <person name="Hemphill L."/>
            <person name="Shang Y."/>
            <person name="Youmans B."/>
            <person name="Ayvaz T."/>
            <person name="Ross M."/>
            <person name="Santibanez J."/>
            <person name="Aqrawi P."/>
            <person name="Gross S."/>
            <person name="Joshi V."/>
            <person name="Fowler G."/>
            <person name="Nazareth L."/>
            <person name="Reid J."/>
            <person name="Worley K."/>
            <person name="Petrosino J."/>
            <person name="Highlander S."/>
            <person name="Gibbs R."/>
        </authorList>
    </citation>
    <scope>NUCLEOTIDE SEQUENCE [LARGE SCALE GENOMIC DNA]</scope>
    <source>
        <strain evidence="2 3">2681</strain>
    </source>
</reference>
<keyword evidence="2" id="KW-0808">Transferase</keyword>
<dbReference type="GO" id="GO:0003886">
    <property type="term" value="F:DNA (cytosine-5-)-methyltransferase activity"/>
    <property type="evidence" value="ECO:0007669"/>
    <property type="project" value="UniProtKB-EC"/>
</dbReference>
<keyword evidence="2" id="KW-0489">Methyltransferase</keyword>
<keyword evidence="1" id="KW-0812">Transmembrane</keyword>
<evidence type="ECO:0000256" key="1">
    <source>
        <dbReference type="SAM" id="Phobius"/>
    </source>
</evidence>
<dbReference type="EMBL" id="AFPZ01000071">
    <property type="protein sequence ID" value="EGQ24751.1"/>
    <property type="molecule type" value="Genomic_DNA"/>
</dbReference>
<gene>
    <name evidence="2" type="primary">dcm3</name>
    <name evidence="2" type="ORF">HMPREF9372_2434</name>
</gene>
<proteinExistence type="predicted"/>
<feature type="transmembrane region" description="Helical" evidence="1">
    <location>
        <begin position="26"/>
        <end position="45"/>
    </location>
</feature>
<dbReference type="GO" id="GO:0032259">
    <property type="term" value="P:methylation"/>
    <property type="evidence" value="ECO:0007669"/>
    <property type="project" value="UniProtKB-KW"/>
</dbReference>
<organism evidence="2 3">
    <name type="scientific">Sporosarcina newyorkensis 2681</name>
    <dbReference type="NCBI Taxonomy" id="1027292"/>
    <lineage>
        <taxon>Bacteria</taxon>
        <taxon>Bacillati</taxon>
        <taxon>Bacillota</taxon>
        <taxon>Bacilli</taxon>
        <taxon>Bacillales</taxon>
        <taxon>Caryophanaceae</taxon>
        <taxon>Sporosarcina</taxon>
    </lineage>
</organism>
<name>F9DUF3_9BACL</name>
<protein>
    <submittedName>
        <fullName evidence="2">DNA (Cytosine-5-)-methyltransferase</fullName>
        <ecNumber evidence="2">2.1.1.37</ecNumber>
    </submittedName>
</protein>
<accession>F9DUF3</accession>
<comment type="caution">
    <text evidence="2">The sequence shown here is derived from an EMBL/GenBank/DDBJ whole genome shotgun (WGS) entry which is preliminary data.</text>
</comment>
<dbReference type="Proteomes" id="UP000005316">
    <property type="component" value="Unassembled WGS sequence"/>
</dbReference>
<evidence type="ECO:0000313" key="3">
    <source>
        <dbReference type="Proteomes" id="UP000005316"/>
    </source>
</evidence>